<dbReference type="Pfam" id="PF00339">
    <property type="entry name" value="Arrestin_N"/>
    <property type="match status" value="1"/>
</dbReference>
<dbReference type="AlphaFoldDB" id="A0ABD2Q0T3"/>
<dbReference type="FunFam" id="2.60.40.840:FF:000002">
    <property type="entry name" value="Arrestin 3"/>
    <property type="match status" value="1"/>
</dbReference>
<organism evidence="4 5">
    <name type="scientific">Cichlidogyrus casuarinus</name>
    <dbReference type="NCBI Taxonomy" id="1844966"/>
    <lineage>
        <taxon>Eukaryota</taxon>
        <taxon>Metazoa</taxon>
        <taxon>Spiralia</taxon>
        <taxon>Lophotrochozoa</taxon>
        <taxon>Platyhelminthes</taxon>
        <taxon>Monogenea</taxon>
        <taxon>Monopisthocotylea</taxon>
        <taxon>Dactylogyridea</taxon>
        <taxon>Ancyrocephalidae</taxon>
        <taxon>Cichlidogyrus</taxon>
    </lineage>
</organism>
<dbReference type="Gene3D" id="2.60.40.840">
    <property type="match status" value="1"/>
</dbReference>
<evidence type="ECO:0000256" key="1">
    <source>
        <dbReference type="ARBA" id="ARBA00005298"/>
    </source>
</evidence>
<dbReference type="Proteomes" id="UP001626550">
    <property type="component" value="Unassembled WGS sequence"/>
</dbReference>
<accession>A0ABD2Q0T3</accession>
<keyword evidence="5" id="KW-1185">Reference proteome</keyword>
<dbReference type="InterPro" id="IPR014752">
    <property type="entry name" value="Arrestin-like_C"/>
</dbReference>
<dbReference type="InterPro" id="IPR011022">
    <property type="entry name" value="Arrestin_C-like"/>
</dbReference>
<dbReference type="EMBL" id="JBJKFK010001490">
    <property type="protein sequence ID" value="KAL3312963.1"/>
    <property type="molecule type" value="Genomic_DNA"/>
</dbReference>
<dbReference type="PANTHER" id="PTHR11792:SF17">
    <property type="entry name" value="KURTZ ARRESTIN"/>
    <property type="match status" value="1"/>
</dbReference>
<name>A0ABD2Q0T3_9PLAT</name>
<proteinExistence type="inferred from homology"/>
<dbReference type="SUPFAM" id="SSF81296">
    <property type="entry name" value="E set domains"/>
    <property type="match status" value="2"/>
</dbReference>
<evidence type="ECO:0000313" key="5">
    <source>
        <dbReference type="Proteomes" id="UP001626550"/>
    </source>
</evidence>
<dbReference type="InterPro" id="IPR014753">
    <property type="entry name" value="Arrestin_N"/>
</dbReference>
<dbReference type="InterPro" id="IPR011021">
    <property type="entry name" value="Arrestin-like_N"/>
</dbReference>
<feature type="domain" description="Arrestin C-terminal-like" evidence="3">
    <location>
        <begin position="215"/>
        <end position="255"/>
    </location>
</feature>
<evidence type="ECO:0000259" key="3">
    <source>
        <dbReference type="Pfam" id="PF02752"/>
    </source>
</evidence>
<dbReference type="Gene3D" id="2.60.40.640">
    <property type="match status" value="1"/>
</dbReference>
<dbReference type="PRINTS" id="PR00309">
    <property type="entry name" value="ARRESTIN"/>
</dbReference>
<protein>
    <submittedName>
        <fullName evidence="4">Beta-arrestin-1</fullName>
    </submittedName>
</protein>
<comment type="caution">
    <text evidence="4">The sequence shown here is derived from an EMBL/GenBank/DDBJ whole genome shotgun (WGS) entry which is preliminary data.</text>
</comment>
<sequence length="257" mass="29111">MDTETDKKQGTRIFKKSSPNGKLTVYLGKRDYIDHISHVDPIEGVVLVDPEYIKNRKVFVTLQGCFRYGRSDIDLIIGFSFVKELYCSTVEIYPDNSNSWSIAESEVGNEYLKNLPEGPTKLQSRLMRKLKSNAYPFFFLLPTYSPASVTLVVNSLEGVKPCRVDYELKVFVADSKDALAQRRNSVRMAIRKLTYAPSVEGPQPMIDISRDFIGSQGSLRVEATLDKQKYYHGEDITVNLIVDNNSSKTVKKARVYG</sequence>
<dbReference type="Pfam" id="PF02752">
    <property type="entry name" value="Arrestin_C"/>
    <property type="match status" value="1"/>
</dbReference>
<comment type="similarity">
    <text evidence="1">Belongs to the arrestin family.</text>
</comment>
<dbReference type="InterPro" id="IPR014756">
    <property type="entry name" value="Ig_E-set"/>
</dbReference>
<gene>
    <name evidence="4" type="primary">ARRB1_2</name>
    <name evidence="4" type="ORF">Ciccas_008440</name>
</gene>
<feature type="domain" description="Arrestin-like N-terminal" evidence="2">
    <location>
        <begin position="24"/>
        <end position="195"/>
    </location>
</feature>
<evidence type="ECO:0000313" key="4">
    <source>
        <dbReference type="EMBL" id="KAL3312963.1"/>
    </source>
</evidence>
<evidence type="ECO:0000259" key="2">
    <source>
        <dbReference type="Pfam" id="PF00339"/>
    </source>
</evidence>
<dbReference type="InterPro" id="IPR000698">
    <property type="entry name" value="Arrestin"/>
</dbReference>
<dbReference type="PANTHER" id="PTHR11792">
    <property type="entry name" value="ARRESTIN"/>
    <property type="match status" value="1"/>
</dbReference>
<reference evidence="4 5" key="1">
    <citation type="submission" date="2024-11" db="EMBL/GenBank/DDBJ databases">
        <title>Adaptive evolution of stress response genes in parasites aligns with host niche diversity.</title>
        <authorList>
            <person name="Hahn C."/>
            <person name="Resl P."/>
        </authorList>
    </citation>
    <scope>NUCLEOTIDE SEQUENCE [LARGE SCALE GENOMIC DNA]</scope>
    <source>
        <strain evidence="4">EGGRZ-B1_66</strain>
        <tissue evidence="4">Body</tissue>
    </source>
</reference>